<dbReference type="SUPFAM" id="SSF54928">
    <property type="entry name" value="RNA-binding domain, RBD"/>
    <property type="match status" value="2"/>
</dbReference>
<feature type="compositionally biased region" description="Polar residues" evidence="3">
    <location>
        <begin position="282"/>
        <end position="308"/>
    </location>
</feature>
<dbReference type="AlphaFoldDB" id="C5L018"/>
<feature type="region of interest" description="Disordered" evidence="3">
    <location>
        <begin position="1"/>
        <end position="25"/>
    </location>
</feature>
<dbReference type="PANTHER" id="PTHR48027">
    <property type="entry name" value="HETEROGENEOUS NUCLEAR RIBONUCLEOPROTEIN 87F-RELATED"/>
    <property type="match status" value="1"/>
</dbReference>
<dbReference type="InterPro" id="IPR000504">
    <property type="entry name" value="RRM_dom"/>
</dbReference>
<dbReference type="Gene3D" id="3.30.70.330">
    <property type="match status" value="1"/>
</dbReference>
<protein>
    <submittedName>
        <fullName evidence="5">Dc50, putative</fullName>
    </submittedName>
</protein>
<sequence length="579" mass="61892">MASSSHSSSSPRMSLMGHPLDPGHSCIEEVQASAGATDHASGGGLKCSTPKEVTAQKAASRVGFDLPIQSDSHSNLGLDDSTSTLGGYNDSLFCDMNMRVSMKNSFLNVDEPSAGGLDDLAMPDLIRGQTAPGIFPSGRRAIDSQLPTSGSEVPLIGLSWAPLMHSVPEEANYLSDNLMNASNGSLSYGAHSDHGSSDSQDLAATISAALGLESNRDSDVASILGAAAAAATADGPSQDVDSLRLQNQLLTNALFSIAAAGGRRQQQDGIGGRGASSGGMTVPTNSNSVSTPPQSVCPTNSPSGMISGPSTGSDYIGLLPQMGVAVGPPPPPEEGDDDINNTTVMLRNIPNKFDTRSLIEQIHLMGFENTFDFFYLPIDFRNKCNVGYAFLNFRQHSRALEFKRTFSNYRLPAQNSHKICQVCWARVQGFDKNVEHYRNSPIAEEYRPLIADATGRWIPFPKPDPHVEEIIRSRMEQEETVRASGSNNRKSHGTASSRGKESHKIFIGGLGRSTTSGVLRDHFSKFGVVKDASVVMDRTSGKSRGFGFCLFEHDVPKAVFETSHEIDGVPVAVKYYSSN</sequence>
<dbReference type="Proteomes" id="UP000007800">
    <property type="component" value="Unassembled WGS sequence"/>
</dbReference>
<feature type="region of interest" description="Disordered" evidence="3">
    <location>
        <begin position="261"/>
        <end position="308"/>
    </location>
</feature>
<gene>
    <name evidence="5" type="ORF">Pmar_PMAR018520</name>
</gene>
<evidence type="ECO:0000313" key="5">
    <source>
        <dbReference type="EMBL" id="EER09876.1"/>
    </source>
</evidence>
<dbReference type="OrthoDB" id="762982at2759"/>
<organism evidence="6">
    <name type="scientific">Perkinsus marinus (strain ATCC 50983 / TXsc)</name>
    <dbReference type="NCBI Taxonomy" id="423536"/>
    <lineage>
        <taxon>Eukaryota</taxon>
        <taxon>Sar</taxon>
        <taxon>Alveolata</taxon>
        <taxon>Perkinsozoa</taxon>
        <taxon>Perkinsea</taxon>
        <taxon>Perkinsida</taxon>
        <taxon>Perkinsidae</taxon>
        <taxon>Perkinsus</taxon>
    </lineage>
</organism>
<feature type="domain" description="RRM" evidence="4">
    <location>
        <begin position="503"/>
        <end position="578"/>
    </location>
</feature>
<dbReference type="InterPro" id="IPR007201">
    <property type="entry name" value="Mei2-like_Rrm_C"/>
</dbReference>
<accession>C5L018</accession>
<keyword evidence="6" id="KW-1185">Reference proteome</keyword>
<dbReference type="InterPro" id="IPR012677">
    <property type="entry name" value="Nucleotide-bd_a/b_plait_sf"/>
</dbReference>
<dbReference type="SMART" id="SM00360">
    <property type="entry name" value="RRM"/>
    <property type="match status" value="1"/>
</dbReference>
<dbReference type="InParanoid" id="C5L018"/>
<dbReference type="GO" id="GO:0003723">
    <property type="term" value="F:RNA binding"/>
    <property type="evidence" value="ECO:0007669"/>
    <property type="project" value="UniProtKB-UniRule"/>
</dbReference>
<dbReference type="EMBL" id="GG677981">
    <property type="protein sequence ID" value="EER09876.1"/>
    <property type="molecule type" value="Genomic_DNA"/>
</dbReference>
<dbReference type="InterPro" id="IPR052462">
    <property type="entry name" value="SLIRP/GR-RBP-like"/>
</dbReference>
<dbReference type="PROSITE" id="PS50102">
    <property type="entry name" value="RRM"/>
    <property type="match status" value="1"/>
</dbReference>
<dbReference type="Pfam" id="PF00076">
    <property type="entry name" value="RRM_1"/>
    <property type="match status" value="1"/>
</dbReference>
<reference evidence="5 6" key="1">
    <citation type="submission" date="2008-07" db="EMBL/GenBank/DDBJ databases">
        <authorList>
            <person name="El-Sayed N."/>
            <person name="Caler E."/>
            <person name="Inman J."/>
            <person name="Amedeo P."/>
            <person name="Hass B."/>
            <person name="Wortman J."/>
        </authorList>
    </citation>
    <scope>NUCLEOTIDE SEQUENCE [LARGE SCALE GENOMIC DNA]</scope>
    <source>
        <strain evidence="6">ATCC 50983 / TXsc</strain>
    </source>
</reference>
<name>C5L018_PERM5</name>
<feature type="compositionally biased region" description="Low complexity" evidence="3">
    <location>
        <begin position="1"/>
        <end position="10"/>
    </location>
</feature>
<dbReference type="GeneID" id="9052815"/>
<feature type="region of interest" description="Disordered" evidence="3">
    <location>
        <begin position="476"/>
        <end position="501"/>
    </location>
</feature>
<dbReference type="OMA" id="FETSHEI"/>
<proteinExistence type="predicted"/>
<keyword evidence="1 2" id="KW-0694">RNA-binding</keyword>
<dbReference type="CDD" id="cd12277">
    <property type="entry name" value="RRM3_MEI2_EAR1_like"/>
    <property type="match status" value="1"/>
</dbReference>
<evidence type="ECO:0000256" key="2">
    <source>
        <dbReference type="PROSITE-ProRule" id="PRU00176"/>
    </source>
</evidence>
<dbReference type="InterPro" id="IPR035979">
    <property type="entry name" value="RBD_domain_sf"/>
</dbReference>
<evidence type="ECO:0000313" key="6">
    <source>
        <dbReference type="Proteomes" id="UP000007800"/>
    </source>
</evidence>
<evidence type="ECO:0000256" key="3">
    <source>
        <dbReference type="SAM" id="MobiDB-lite"/>
    </source>
</evidence>
<dbReference type="Pfam" id="PF04059">
    <property type="entry name" value="RRM_2"/>
    <property type="match status" value="1"/>
</dbReference>
<evidence type="ECO:0000259" key="4">
    <source>
        <dbReference type="PROSITE" id="PS50102"/>
    </source>
</evidence>
<feature type="compositionally biased region" description="Polar residues" evidence="3">
    <location>
        <begin position="483"/>
        <end position="497"/>
    </location>
</feature>
<evidence type="ECO:0000256" key="1">
    <source>
        <dbReference type="ARBA" id="ARBA00022884"/>
    </source>
</evidence>
<dbReference type="RefSeq" id="XP_002778081.1">
    <property type="nucleotide sequence ID" value="XM_002778035.1"/>
</dbReference>